<comment type="caution">
    <text evidence="1">The sequence shown here is derived from an EMBL/GenBank/DDBJ whole genome shotgun (WGS) entry which is preliminary data.</text>
</comment>
<accession>A0A135HW55</accession>
<evidence type="ECO:0000313" key="2">
    <source>
        <dbReference type="Proteomes" id="UP000070107"/>
    </source>
</evidence>
<dbReference type="EMBL" id="LNTU01000012">
    <property type="protein sequence ID" value="KXF77433.1"/>
    <property type="molecule type" value="Genomic_DNA"/>
</dbReference>
<organism evidence="1 2">
    <name type="scientific">Paramesorhizobium deserti</name>
    <dbReference type="NCBI Taxonomy" id="1494590"/>
    <lineage>
        <taxon>Bacteria</taxon>
        <taxon>Pseudomonadati</taxon>
        <taxon>Pseudomonadota</taxon>
        <taxon>Alphaproteobacteria</taxon>
        <taxon>Hyphomicrobiales</taxon>
        <taxon>Phyllobacteriaceae</taxon>
        <taxon>Paramesorhizobium</taxon>
    </lineage>
</organism>
<proteinExistence type="predicted"/>
<name>A0A135HW55_9HYPH</name>
<dbReference type="AlphaFoldDB" id="A0A135HW55"/>
<protein>
    <submittedName>
        <fullName evidence="1">Uncharacterized protein</fullName>
    </submittedName>
</protein>
<evidence type="ECO:0000313" key="1">
    <source>
        <dbReference type="EMBL" id="KXF77433.1"/>
    </source>
</evidence>
<gene>
    <name evidence="1" type="ORF">ATN84_08620</name>
</gene>
<dbReference type="Proteomes" id="UP000070107">
    <property type="component" value="Unassembled WGS sequence"/>
</dbReference>
<reference evidence="1 2" key="1">
    <citation type="submission" date="2015-11" db="EMBL/GenBank/DDBJ databases">
        <title>Draft genome sequence of Paramesorhizobium deserti A-3-E, a strain highly resistant to diverse beta-lactam antibiotics.</title>
        <authorList>
            <person name="Lv R."/>
            <person name="Yang X."/>
            <person name="Fang N."/>
            <person name="Guo J."/>
            <person name="Luo X."/>
            <person name="Peng F."/>
            <person name="Yang R."/>
            <person name="Cui Y."/>
            <person name="Fang C."/>
            <person name="Song Y."/>
        </authorList>
    </citation>
    <scope>NUCLEOTIDE SEQUENCE [LARGE SCALE GENOMIC DNA]</scope>
    <source>
        <strain evidence="1 2">A-3-E</strain>
    </source>
</reference>
<keyword evidence="2" id="KW-1185">Reference proteome</keyword>
<sequence>MIFFGHFYDRFDNVWEASTAAPALLQGMVDLGRNNKLPAIFVEEPDDGVLDLFLGNNIAVADKHQNAKPMRCKEMMFRE</sequence>